<dbReference type="Proteomes" id="UP001589647">
    <property type="component" value="Unassembled WGS sequence"/>
</dbReference>
<organism evidence="2 3">
    <name type="scientific">Nonomuraea spiralis</name>
    <dbReference type="NCBI Taxonomy" id="46182"/>
    <lineage>
        <taxon>Bacteria</taxon>
        <taxon>Bacillati</taxon>
        <taxon>Actinomycetota</taxon>
        <taxon>Actinomycetes</taxon>
        <taxon>Streptosporangiales</taxon>
        <taxon>Streptosporangiaceae</taxon>
        <taxon>Nonomuraea</taxon>
    </lineage>
</organism>
<feature type="compositionally biased region" description="Pro residues" evidence="1">
    <location>
        <begin position="192"/>
        <end position="209"/>
    </location>
</feature>
<dbReference type="EMBL" id="JBHMEI010000001">
    <property type="protein sequence ID" value="MFB9199859.1"/>
    <property type="molecule type" value="Genomic_DNA"/>
</dbReference>
<keyword evidence="3" id="KW-1185">Reference proteome</keyword>
<reference evidence="2 3" key="1">
    <citation type="submission" date="2024-09" db="EMBL/GenBank/DDBJ databases">
        <authorList>
            <person name="Sun Q."/>
            <person name="Mori K."/>
        </authorList>
    </citation>
    <scope>NUCLEOTIDE SEQUENCE [LARGE SCALE GENOMIC DNA]</scope>
    <source>
        <strain evidence="2 3">CCM 3426</strain>
    </source>
</reference>
<protein>
    <submittedName>
        <fullName evidence="2">Uncharacterized protein</fullName>
    </submittedName>
</protein>
<accession>A0ABV5I7T2</accession>
<comment type="caution">
    <text evidence="2">The sequence shown here is derived from an EMBL/GenBank/DDBJ whole genome shotgun (WGS) entry which is preliminary data.</text>
</comment>
<evidence type="ECO:0000313" key="2">
    <source>
        <dbReference type="EMBL" id="MFB9199859.1"/>
    </source>
</evidence>
<evidence type="ECO:0000313" key="3">
    <source>
        <dbReference type="Proteomes" id="UP001589647"/>
    </source>
</evidence>
<gene>
    <name evidence="2" type="ORF">ACFFV7_01535</name>
</gene>
<name>A0ABV5I7T2_9ACTN</name>
<evidence type="ECO:0000256" key="1">
    <source>
        <dbReference type="SAM" id="MobiDB-lite"/>
    </source>
</evidence>
<dbReference type="RefSeq" id="WP_189645519.1">
    <property type="nucleotide sequence ID" value="NZ_BMRC01000001.1"/>
</dbReference>
<sequence length="246" mass="25718">MGRDFERRLVLAVRAHGYGTRTARMQELIREGLRGTLDVAAGRARLDRPSWGRAGEVGGELAVLPPGEPESVVCDGFVHQVRAAVREHNRLTAADGRLRLRLAIHFGMTAGDAAGGFAGPGPVVARELAGCAAARDVLERGTAELVVIMSAGVVEDTVAGQLTSLEERDLREVDAGGGRRAWLWLPGGAPWPDAPPTPEPTSEPEPAPEPGAASGGRPAGGTFADAHIIAGQVAGRDINNHFGDRA</sequence>
<proteinExistence type="predicted"/>
<feature type="region of interest" description="Disordered" evidence="1">
    <location>
        <begin position="184"/>
        <end position="228"/>
    </location>
</feature>